<comment type="caution">
    <text evidence="3">The sequence shown here is derived from an EMBL/GenBank/DDBJ whole genome shotgun (WGS) entry which is preliminary data.</text>
</comment>
<dbReference type="Gene3D" id="3.30.1330.20">
    <property type="entry name" value="Tubulin/FtsZ, C-terminal domain"/>
    <property type="match status" value="1"/>
</dbReference>
<dbReference type="PANTHER" id="PTHR34784:SF1">
    <property type="entry name" value="50S RIBOSOMAL PROTEIN L34"/>
    <property type="match status" value="1"/>
</dbReference>
<dbReference type="PANTHER" id="PTHR34784">
    <property type="entry name" value="50S RIBOSOMAL PROTEIN L34"/>
    <property type="match status" value="1"/>
</dbReference>
<dbReference type="AlphaFoldDB" id="A0AAW1RBI7"/>
<dbReference type="EMBL" id="JALJOS010000014">
    <property type="protein sequence ID" value="KAK9831104.1"/>
    <property type="molecule type" value="Genomic_DNA"/>
</dbReference>
<evidence type="ECO:0000256" key="1">
    <source>
        <dbReference type="ARBA" id="ARBA00022741"/>
    </source>
</evidence>
<dbReference type="NCBIfam" id="TIGR02058">
    <property type="entry name" value="lin0512_fam"/>
    <property type="match status" value="1"/>
</dbReference>
<organism evidence="3 4">
    <name type="scientific">Apatococcus lobatus</name>
    <dbReference type="NCBI Taxonomy" id="904363"/>
    <lineage>
        <taxon>Eukaryota</taxon>
        <taxon>Viridiplantae</taxon>
        <taxon>Chlorophyta</taxon>
        <taxon>core chlorophytes</taxon>
        <taxon>Trebouxiophyceae</taxon>
        <taxon>Chlorellales</taxon>
        <taxon>Chlorellaceae</taxon>
        <taxon>Apatococcus</taxon>
    </lineage>
</organism>
<reference evidence="3 4" key="1">
    <citation type="journal article" date="2024" name="Nat. Commun.">
        <title>Phylogenomics reveals the evolutionary origins of lichenization in chlorophyte algae.</title>
        <authorList>
            <person name="Puginier C."/>
            <person name="Libourel C."/>
            <person name="Otte J."/>
            <person name="Skaloud P."/>
            <person name="Haon M."/>
            <person name="Grisel S."/>
            <person name="Petersen M."/>
            <person name="Berrin J.G."/>
            <person name="Delaux P.M."/>
            <person name="Dal Grande F."/>
            <person name="Keller J."/>
        </authorList>
    </citation>
    <scope>NUCLEOTIDE SEQUENCE [LARGE SCALE GENOMIC DNA]</scope>
    <source>
        <strain evidence="3 4">SAG 2145</strain>
    </source>
</reference>
<keyword evidence="4" id="KW-1185">Reference proteome</keyword>
<sequence>MAGRAAAKVMAQAGLRTPKGFTKVLSVQVGSGLDQHGQDPTTAATKAVQNAIGSSTLPGIVHFVPGGLDGVKVKAKIGVPGPQHVDVETVKKAFPYGNVEIKVVHGGLRWHSGIILPGMGDPPVEAEDADSSDDEDQLAGKVFAKDDMITAVAAVRIGY</sequence>
<dbReference type="GO" id="GO:0005525">
    <property type="term" value="F:GTP binding"/>
    <property type="evidence" value="ECO:0007669"/>
    <property type="project" value="UniProtKB-KW"/>
</dbReference>
<evidence type="ECO:0000313" key="3">
    <source>
        <dbReference type="EMBL" id="KAK9831104.1"/>
    </source>
</evidence>
<protein>
    <submittedName>
        <fullName evidence="3">Uncharacterized protein</fullName>
    </submittedName>
</protein>
<accession>A0AAW1RBI7</accession>
<dbReference type="Proteomes" id="UP001438707">
    <property type="component" value="Unassembled WGS sequence"/>
</dbReference>
<dbReference type="InterPro" id="IPR011719">
    <property type="entry name" value="CHP02058"/>
</dbReference>
<proteinExistence type="predicted"/>
<dbReference type="InterPro" id="IPR037103">
    <property type="entry name" value="Tubulin/FtsZ-like_C"/>
</dbReference>
<dbReference type="Pfam" id="PF09585">
    <property type="entry name" value="Lin0512_fam"/>
    <property type="match status" value="1"/>
</dbReference>
<name>A0AAW1RBI7_9CHLO</name>
<evidence type="ECO:0000256" key="2">
    <source>
        <dbReference type="ARBA" id="ARBA00023134"/>
    </source>
</evidence>
<keyword evidence="1" id="KW-0547">Nucleotide-binding</keyword>
<gene>
    <name evidence="3" type="ORF">WJX74_003483</name>
</gene>
<keyword evidence="2" id="KW-0342">GTP-binding</keyword>
<evidence type="ECO:0000313" key="4">
    <source>
        <dbReference type="Proteomes" id="UP001438707"/>
    </source>
</evidence>